<dbReference type="Proteomes" id="UP001501319">
    <property type="component" value="Unassembled WGS sequence"/>
</dbReference>
<protein>
    <submittedName>
        <fullName evidence="1">Uncharacterized protein</fullName>
    </submittedName>
</protein>
<evidence type="ECO:0000313" key="1">
    <source>
        <dbReference type="EMBL" id="GAA1626374.1"/>
    </source>
</evidence>
<name>A0ABP4QWX3_9ACTN</name>
<dbReference type="EMBL" id="BAAANE010000003">
    <property type="protein sequence ID" value="GAA1626374.1"/>
    <property type="molecule type" value="Genomic_DNA"/>
</dbReference>
<evidence type="ECO:0000313" key="2">
    <source>
        <dbReference type="Proteomes" id="UP001501319"/>
    </source>
</evidence>
<gene>
    <name evidence="1" type="ORF">GCM10009744_12820</name>
</gene>
<comment type="caution">
    <text evidence="1">The sequence shown here is derived from an EMBL/GenBank/DDBJ whole genome shotgun (WGS) entry which is preliminary data.</text>
</comment>
<sequence>MDAVPYRPKRNLTVITLDDPAILSGHGDSDVVEALRRHRGRLGGAESWIGVVRGAGVVRQERWLTAGRCR</sequence>
<organism evidence="1 2">
    <name type="scientific">Kribbella alba</name>
    <dbReference type="NCBI Taxonomy" id="190197"/>
    <lineage>
        <taxon>Bacteria</taxon>
        <taxon>Bacillati</taxon>
        <taxon>Actinomycetota</taxon>
        <taxon>Actinomycetes</taxon>
        <taxon>Propionibacteriales</taxon>
        <taxon>Kribbellaceae</taxon>
        <taxon>Kribbella</taxon>
    </lineage>
</organism>
<reference evidence="2" key="1">
    <citation type="journal article" date="2019" name="Int. J. Syst. Evol. Microbiol.">
        <title>The Global Catalogue of Microorganisms (GCM) 10K type strain sequencing project: providing services to taxonomists for standard genome sequencing and annotation.</title>
        <authorList>
            <consortium name="The Broad Institute Genomics Platform"/>
            <consortium name="The Broad Institute Genome Sequencing Center for Infectious Disease"/>
            <person name="Wu L."/>
            <person name="Ma J."/>
        </authorList>
    </citation>
    <scope>NUCLEOTIDE SEQUENCE [LARGE SCALE GENOMIC DNA]</scope>
    <source>
        <strain evidence="2">JCM 14306</strain>
    </source>
</reference>
<proteinExistence type="predicted"/>
<keyword evidence="2" id="KW-1185">Reference proteome</keyword>
<accession>A0ABP4QWX3</accession>